<reference evidence="1 2" key="1">
    <citation type="submission" date="2020-02" db="EMBL/GenBank/DDBJ databases">
        <title>Newly sequenced genome of strain CSTR1 showed variability in Candidatus Kuenenia stuttgartiensis genomes.</title>
        <authorList>
            <person name="Ding C."/>
            <person name="Adrian L."/>
        </authorList>
    </citation>
    <scope>NUCLEOTIDE SEQUENCE [LARGE SCALE GENOMIC DNA]</scope>
    <source>
        <strain evidence="1 2">CSTR1</strain>
    </source>
</reference>
<gene>
    <name evidence="1" type="ORF">KsCSTR_18320</name>
</gene>
<evidence type="ECO:0000313" key="2">
    <source>
        <dbReference type="Proteomes" id="UP000501926"/>
    </source>
</evidence>
<evidence type="ECO:0000313" key="1">
    <source>
        <dbReference type="EMBL" id="QII11212.1"/>
    </source>
</evidence>
<organism evidence="1 2">
    <name type="scientific">Kuenenia stuttgartiensis</name>
    <dbReference type="NCBI Taxonomy" id="174633"/>
    <lineage>
        <taxon>Bacteria</taxon>
        <taxon>Pseudomonadati</taxon>
        <taxon>Planctomycetota</taxon>
        <taxon>Candidatus Brocadiia</taxon>
        <taxon>Candidatus Brocadiales</taxon>
        <taxon>Candidatus Brocadiaceae</taxon>
        <taxon>Candidatus Kuenenia</taxon>
    </lineage>
</organism>
<sequence>MDSPCQFHSFWYNPLMSWNAILNPIKLLFRLNEISSKLSGLETEVVKLRVEMGALAKRVDKLEDVTGDINRHINPPDKTEPLPKYLHAKNLLSDKDFVQTVSAVQAV</sequence>
<protein>
    <submittedName>
        <fullName evidence="1">Uncharacterized protein</fullName>
    </submittedName>
</protein>
<accession>A0A6G7GPA6</accession>
<dbReference type="EMBL" id="CP049055">
    <property type="protein sequence ID" value="QII11212.1"/>
    <property type="molecule type" value="Genomic_DNA"/>
</dbReference>
<proteinExistence type="predicted"/>
<dbReference type="AlphaFoldDB" id="A0A6G7GPA6"/>
<name>A0A6G7GPA6_KUEST</name>
<dbReference type="Proteomes" id="UP000501926">
    <property type="component" value="Chromosome"/>
</dbReference>